<organism evidence="1 2">
    <name type="scientific">Panagrolaimus sp. ES5</name>
    <dbReference type="NCBI Taxonomy" id="591445"/>
    <lineage>
        <taxon>Eukaryota</taxon>
        <taxon>Metazoa</taxon>
        <taxon>Ecdysozoa</taxon>
        <taxon>Nematoda</taxon>
        <taxon>Chromadorea</taxon>
        <taxon>Rhabditida</taxon>
        <taxon>Tylenchina</taxon>
        <taxon>Panagrolaimomorpha</taxon>
        <taxon>Panagrolaimoidea</taxon>
        <taxon>Panagrolaimidae</taxon>
        <taxon>Panagrolaimus</taxon>
    </lineage>
</organism>
<name>A0AC34FLU0_9BILA</name>
<evidence type="ECO:0000313" key="2">
    <source>
        <dbReference type="WBParaSite" id="ES5_v2.g18345.t1"/>
    </source>
</evidence>
<dbReference type="WBParaSite" id="ES5_v2.g18345.t1">
    <property type="protein sequence ID" value="ES5_v2.g18345.t1"/>
    <property type="gene ID" value="ES5_v2.g18345"/>
</dbReference>
<proteinExistence type="predicted"/>
<sequence length="500" mass="57801">MSHFLIDIDGIRGINGNRKFADCYYFYCKCKDELIDEKTMEEIKEGLQQKCCISYINAIEECLVRSKALCGKIQKGYLNWLRWNKNLILIELERFQGITLLKDYLDKIDEIKNMLKDLIRDRYEMTPEENGIMNEYTQAIGRIKRGQVNGNSGKKLCKQTGELFGNYVNILTSRYYIDTIGDTEYSLEKIKSEAELIIEKLHEFNLETNAAKVQNICDLYDKFCANDDAAKKGQDNAIKNVLKLAHKRATATMLERHLETINDTIEAMKIAAKTKITEIKERFKFNAKAVLTAFITTVPWLTPIYYASVTLGAIALSELFFPAFLIETLISSVFVTTLFPCALFVGVDKLEEYYETSEVHNDLKYKLDNVEFKKLRIFEENEKYSDRISKQIDLDAAKREALKKAEQKFDAEVKLGEEAMRQSEKKRNEKIDGMNGDEIAENLDIFENMATELKTELDKSQKEQQEPYEDILQSQKDLDILQQAEEVIARQVKKAAEKKD</sequence>
<evidence type="ECO:0000313" key="1">
    <source>
        <dbReference type="Proteomes" id="UP000887579"/>
    </source>
</evidence>
<dbReference type="Proteomes" id="UP000887579">
    <property type="component" value="Unplaced"/>
</dbReference>
<protein>
    <submittedName>
        <fullName evidence="2">Uncharacterized protein</fullName>
    </submittedName>
</protein>
<accession>A0AC34FLU0</accession>
<reference evidence="2" key="1">
    <citation type="submission" date="2022-11" db="UniProtKB">
        <authorList>
            <consortium name="WormBaseParasite"/>
        </authorList>
    </citation>
    <scope>IDENTIFICATION</scope>
</reference>